<accession>A0ABT5L1Z6</accession>
<evidence type="ECO:0000313" key="1">
    <source>
        <dbReference type="EMBL" id="MDC8829882.1"/>
    </source>
</evidence>
<keyword evidence="2" id="KW-1185">Reference proteome</keyword>
<dbReference type="Proteomes" id="UP001218788">
    <property type="component" value="Unassembled WGS sequence"/>
</dbReference>
<dbReference type="RefSeq" id="WP_273638455.1">
    <property type="nucleotide sequence ID" value="NZ_JAQQXP010000001.1"/>
</dbReference>
<dbReference type="InterPro" id="IPR012902">
    <property type="entry name" value="N_methyl_site"/>
</dbReference>
<evidence type="ECO:0000313" key="2">
    <source>
        <dbReference type="Proteomes" id="UP001218788"/>
    </source>
</evidence>
<reference evidence="1 2" key="1">
    <citation type="submission" date="2022-10" db="EMBL/GenBank/DDBJ databases">
        <title>Alteromonas sp. chi3 Genome sequencing.</title>
        <authorList>
            <person name="Park S."/>
        </authorList>
    </citation>
    <scope>NUCLEOTIDE SEQUENCE [LARGE SCALE GENOMIC DNA]</scope>
    <source>
        <strain evidence="2">chi3</strain>
    </source>
</reference>
<dbReference type="PROSITE" id="PS00409">
    <property type="entry name" value="PROKAR_NTER_METHYL"/>
    <property type="match status" value="1"/>
</dbReference>
<proteinExistence type="predicted"/>
<dbReference type="Pfam" id="PF07963">
    <property type="entry name" value="N_methyl"/>
    <property type="match status" value="1"/>
</dbReference>
<sequence length="136" mass="14596">MKAKQQGLTLIEALITMLVASVGLLSLAAAQLKSLQYAHNSFNYTIALVEGNNAVETIWPDINNFFDGSKPFNSAYTDSLSTYPSHQLQLNTGTPGTLCTNFPVTVSWADERLQDGNVNAAVIEASFPNLTGVPSC</sequence>
<name>A0ABT5L1Z6_9ALTE</name>
<gene>
    <name evidence="1" type="ORF">OIK42_03795</name>
</gene>
<dbReference type="EMBL" id="JAQQXP010000001">
    <property type="protein sequence ID" value="MDC8829882.1"/>
    <property type="molecule type" value="Genomic_DNA"/>
</dbReference>
<comment type="caution">
    <text evidence="1">The sequence shown here is derived from an EMBL/GenBank/DDBJ whole genome shotgun (WGS) entry which is preliminary data.</text>
</comment>
<protein>
    <submittedName>
        <fullName evidence="1">Prepilin-type N-terminal cleavage/methylation domain-containing protein</fullName>
    </submittedName>
</protein>
<organism evidence="1 2">
    <name type="scientific">Alteromonas gilva</name>
    <dbReference type="NCBI Taxonomy" id="2987522"/>
    <lineage>
        <taxon>Bacteria</taxon>
        <taxon>Pseudomonadati</taxon>
        <taxon>Pseudomonadota</taxon>
        <taxon>Gammaproteobacteria</taxon>
        <taxon>Alteromonadales</taxon>
        <taxon>Alteromonadaceae</taxon>
        <taxon>Alteromonas/Salinimonas group</taxon>
        <taxon>Alteromonas</taxon>
    </lineage>
</organism>